<organism evidence="3 4">
    <name type="scientific">Collybia nuda</name>
    <dbReference type="NCBI Taxonomy" id="64659"/>
    <lineage>
        <taxon>Eukaryota</taxon>
        <taxon>Fungi</taxon>
        <taxon>Dikarya</taxon>
        <taxon>Basidiomycota</taxon>
        <taxon>Agaricomycotina</taxon>
        <taxon>Agaricomycetes</taxon>
        <taxon>Agaricomycetidae</taxon>
        <taxon>Agaricales</taxon>
        <taxon>Tricholomatineae</taxon>
        <taxon>Clitocybaceae</taxon>
        <taxon>Collybia</taxon>
    </lineage>
</organism>
<dbReference type="PANTHER" id="PTHR46689:SF1">
    <property type="entry name" value="PHOD-LIKE PHOSPHATASE DOMAIN-CONTAINING PROTEIN"/>
    <property type="match status" value="1"/>
</dbReference>
<dbReference type="InterPro" id="IPR038607">
    <property type="entry name" value="PhoD-like_sf"/>
</dbReference>
<proteinExistence type="predicted"/>
<evidence type="ECO:0000313" key="3">
    <source>
        <dbReference type="EMBL" id="KAF9466340.1"/>
    </source>
</evidence>
<dbReference type="InterPro" id="IPR043904">
    <property type="entry name" value="PhoD_2-like"/>
</dbReference>
<dbReference type="EMBL" id="MU150242">
    <property type="protein sequence ID" value="KAF9466340.1"/>
    <property type="molecule type" value="Genomic_DNA"/>
</dbReference>
<feature type="compositionally biased region" description="Basic and acidic residues" evidence="1">
    <location>
        <begin position="12"/>
        <end position="28"/>
    </location>
</feature>
<sequence length="721" mass="81597">MDNPGWHAQRRAQKEDLYLRRPESRYEQTEELSPMRENFIGGFHLSPPPPSPGPPVPPPKDYIYTQPGYHIPQPTSITASQLTHMTAVERSQTLRVARMNPHLQFMVGPLLRYDTVDTNDIWHGAALIVTADSGSIYEPHPILTYTWDPDNSTTGHTRGIARSFDLGPHPADPHSTILPVSPALSSSTSNGDGHSKFHVGPNGKSEVVPGHEIWVYGGHGGTFTFWRFLIQIPLSHHEMAVTYTINSGQELEFFVPGRSQNMRWATYSCNGFSAGVNPDDFRGPGYKTGYDPVWMDLLAKHTENPFHALVGGGDQLYCDSLMREPELQDWVSKMKPEEKKNFPLSQEMALAIDRFYFNHYCQAFRRGAFARANSSILDPEDLQMAPVFRTIGARGYFFFLLFQCFINPEIDGISDEPGRHVSKSVIIGDQGPYVKSPSHSFLGYLGPQSYILLLDCRAERKKNQVCSQLQYEKVFQRLRQLPDTVEHLVVQLGIPIAYPRMVFLEKALESNFNPLVALGKTGTMGLSGFVNKFNQEAELLDDLNDHWTARNHKKERNWFIERLQLFAKMQQIRVTFLSGDVHCAAAGVLKTLKIKNKPEVAPAVDHRYMVNVVTSTFFKAEPFLPNGVITMVSSLATKVHKTLHHIDTDENMLPIFQNETNGTSRKQKFIMGRRNWCQVDWDVGTGDLTFDIRVEKEKGLGQTVGYSIRVPPPAWTRENRI</sequence>
<dbReference type="OrthoDB" id="2419400at2759"/>
<dbReference type="Proteomes" id="UP000807353">
    <property type="component" value="Unassembled WGS sequence"/>
</dbReference>
<evidence type="ECO:0000313" key="4">
    <source>
        <dbReference type="Proteomes" id="UP000807353"/>
    </source>
</evidence>
<evidence type="ECO:0000256" key="1">
    <source>
        <dbReference type="SAM" id="MobiDB-lite"/>
    </source>
</evidence>
<feature type="region of interest" description="Disordered" evidence="1">
    <location>
        <begin position="1"/>
        <end position="57"/>
    </location>
</feature>
<dbReference type="Gene3D" id="3.60.21.70">
    <property type="entry name" value="PhoD-like phosphatase"/>
    <property type="match status" value="1"/>
</dbReference>
<dbReference type="GO" id="GO:0016020">
    <property type="term" value="C:membrane"/>
    <property type="evidence" value="ECO:0007669"/>
    <property type="project" value="TreeGrafter"/>
</dbReference>
<feature type="compositionally biased region" description="Pro residues" evidence="1">
    <location>
        <begin position="46"/>
        <end position="57"/>
    </location>
</feature>
<gene>
    <name evidence="3" type="ORF">BDZ94DRAFT_1251698</name>
</gene>
<dbReference type="AlphaFoldDB" id="A0A9P5YET2"/>
<dbReference type="PANTHER" id="PTHR46689">
    <property type="entry name" value="MEMBRANE PROTEIN, PUTATIVE-RELATED"/>
    <property type="match status" value="1"/>
</dbReference>
<feature type="domain" description="PhoD-like phosphatase" evidence="2">
    <location>
        <begin position="242"/>
        <end position="506"/>
    </location>
</feature>
<comment type="caution">
    <text evidence="3">The sequence shown here is derived from an EMBL/GenBank/DDBJ whole genome shotgun (WGS) entry which is preliminary data.</text>
</comment>
<evidence type="ECO:0000259" key="2">
    <source>
        <dbReference type="Pfam" id="PF19050"/>
    </source>
</evidence>
<feature type="domain" description="PhoD-like phosphatase" evidence="2">
    <location>
        <begin position="517"/>
        <end position="679"/>
    </location>
</feature>
<keyword evidence="4" id="KW-1185">Reference proteome</keyword>
<accession>A0A9P5YET2</accession>
<dbReference type="Pfam" id="PF19050">
    <property type="entry name" value="PhoD_2"/>
    <property type="match status" value="2"/>
</dbReference>
<protein>
    <recommendedName>
        <fullName evidence="2">PhoD-like phosphatase domain-containing protein</fullName>
    </recommendedName>
</protein>
<reference evidence="3" key="1">
    <citation type="submission" date="2020-11" db="EMBL/GenBank/DDBJ databases">
        <authorList>
            <consortium name="DOE Joint Genome Institute"/>
            <person name="Ahrendt S."/>
            <person name="Riley R."/>
            <person name="Andreopoulos W."/>
            <person name="Labutti K."/>
            <person name="Pangilinan J."/>
            <person name="Ruiz-Duenas F.J."/>
            <person name="Barrasa J.M."/>
            <person name="Sanchez-Garcia M."/>
            <person name="Camarero S."/>
            <person name="Miyauchi S."/>
            <person name="Serrano A."/>
            <person name="Linde D."/>
            <person name="Babiker R."/>
            <person name="Drula E."/>
            <person name="Ayuso-Fernandez I."/>
            <person name="Pacheco R."/>
            <person name="Padilla G."/>
            <person name="Ferreira P."/>
            <person name="Barriuso J."/>
            <person name="Kellner H."/>
            <person name="Castanera R."/>
            <person name="Alfaro M."/>
            <person name="Ramirez L."/>
            <person name="Pisabarro A.G."/>
            <person name="Kuo A."/>
            <person name="Tritt A."/>
            <person name="Lipzen A."/>
            <person name="He G."/>
            <person name="Yan M."/>
            <person name="Ng V."/>
            <person name="Cullen D."/>
            <person name="Martin F."/>
            <person name="Rosso M.-N."/>
            <person name="Henrissat B."/>
            <person name="Hibbett D."/>
            <person name="Martinez A.T."/>
            <person name="Grigoriev I.V."/>
        </authorList>
    </citation>
    <scope>NUCLEOTIDE SEQUENCE</scope>
    <source>
        <strain evidence="3">CBS 247.69</strain>
    </source>
</reference>
<name>A0A9P5YET2_9AGAR</name>